<dbReference type="Gene3D" id="3.30.420.40">
    <property type="match status" value="2"/>
</dbReference>
<sequence>MFDSLRSILQDPPPAMAFEISEAGIAAARIGAKAELDFLPLKPGTLTVSPLKENVLDPDEFVMAVRSLAGSQNARKRKDVALILPDFSARISVLDFDQFPKDAKEQASLIRFRLKRSVPFDVESAALSYWAQPGEKGKVDAVVVLAPLEIVSRYEAPFRTAGMNPGLVTTSSLAALELAPEAGLSVLAKLTGRVLTLVVRDKIQIKLVRCLELPSNELDDIAAVLVPTFVYIEDNLGRPAENLLLCGFGAEADEAERRFTEELGVAVAPVRSPLGTPGENNAGLLGYLRSIAKNN</sequence>
<dbReference type="AlphaFoldDB" id="Q02D04"/>
<accession>Q02D04</accession>
<reference evidence="1" key="1">
    <citation type="submission" date="2006-10" db="EMBL/GenBank/DDBJ databases">
        <title>Complete sequence of Solibacter usitatus Ellin6076.</title>
        <authorList>
            <consortium name="US DOE Joint Genome Institute"/>
            <person name="Copeland A."/>
            <person name="Lucas S."/>
            <person name="Lapidus A."/>
            <person name="Barry K."/>
            <person name="Detter J.C."/>
            <person name="Glavina del Rio T."/>
            <person name="Hammon N."/>
            <person name="Israni S."/>
            <person name="Dalin E."/>
            <person name="Tice H."/>
            <person name="Pitluck S."/>
            <person name="Thompson L.S."/>
            <person name="Brettin T."/>
            <person name="Bruce D."/>
            <person name="Han C."/>
            <person name="Tapia R."/>
            <person name="Gilna P."/>
            <person name="Schmutz J."/>
            <person name="Larimer F."/>
            <person name="Land M."/>
            <person name="Hauser L."/>
            <person name="Kyrpides N."/>
            <person name="Mikhailova N."/>
            <person name="Janssen P.H."/>
            <person name="Kuske C.R."/>
            <person name="Richardson P."/>
        </authorList>
    </citation>
    <scope>NUCLEOTIDE SEQUENCE</scope>
    <source>
        <strain evidence="1">Ellin6076</strain>
    </source>
</reference>
<dbReference type="Gene3D" id="3.30.1490.300">
    <property type="match status" value="1"/>
</dbReference>
<gene>
    <name evidence="1" type="ordered locus">Acid_0046</name>
</gene>
<dbReference type="KEGG" id="sus:Acid_0046"/>
<dbReference type="OrthoDB" id="128437at2"/>
<dbReference type="EMBL" id="CP000473">
    <property type="protein sequence ID" value="ABJ81062.1"/>
    <property type="molecule type" value="Genomic_DNA"/>
</dbReference>
<dbReference type="InterPro" id="IPR050696">
    <property type="entry name" value="FtsA/MreB"/>
</dbReference>
<evidence type="ECO:0008006" key="2">
    <source>
        <dbReference type="Google" id="ProtNLM"/>
    </source>
</evidence>
<dbReference type="PANTHER" id="PTHR32432">
    <property type="entry name" value="CELL DIVISION PROTEIN FTSA-RELATED"/>
    <property type="match status" value="1"/>
</dbReference>
<protein>
    <recommendedName>
        <fullName evidence="2">Tfp pilus assembly protein ATPase PilM-like protein</fullName>
    </recommendedName>
</protein>
<evidence type="ECO:0000313" key="1">
    <source>
        <dbReference type="EMBL" id="ABJ81062.1"/>
    </source>
</evidence>
<name>Q02D04_SOLUE</name>
<organism evidence="1">
    <name type="scientific">Solibacter usitatus (strain Ellin6076)</name>
    <dbReference type="NCBI Taxonomy" id="234267"/>
    <lineage>
        <taxon>Bacteria</taxon>
        <taxon>Pseudomonadati</taxon>
        <taxon>Acidobacteriota</taxon>
        <taxon>Terriglobia</taxon>
        <taxon>Bryobacterales</taxon>
        <taxon>Solibacteraceae</taxon>
        <taxon>Candidatus Solibacter</taxon>
    </lineage>
</organism>
<proteinExistence type="predicted"/>
<dbReference type="STRING" id="234267.Acid_0046"/>
<dbReference type="eggNOG" id="COG4972">
    <property type="taxonomic scope" value="Bacteria"/>
</dbReference>
<dbReference type="HOGENOM" id="CLU_847114_0_0_0"/>
<dbReference type="PANTHER" id="PTHR32432:SF3">
    <property type="entry name" value="ETHANOLAMINE UTILIZATION PROTEIN EUTJ"/>
    <property type="match status" value="1"/>
</dbReference>
<dbReference type="InParanoid" id="Q02D04"/>